<name>A0A2Z6AU76_9BACT</name>
<reference evidence="1 2" key="1">
    <citation type="journal article" date="2018" name="Sci. Adv.">
        <title>Multi-heme cytochromes provide a pathway for survival in energy-limited environments.</title>
        <authorList>
            <person name="Deng X."/>
            <person name="Dohmae N."/>
            <person name="Nealson K.H."/>
            <person name="Hashimoto K."/>
            <person name="Okamoto A."/>
        </authorList>
    </citation>
    <scope>NUCLEOTIDE SEQUENCE [LARGE SCALE GENOMIC DNA]</scope>
    <source>
        <strain evidence="1 2">IS5</strain>
    </source>
</reference>
<protein>
    <submittedName>
        <fullName evidence="1">Uncharacterized protein</fullName>
    </submittedName>
</protein>
<accession>A0A2Z6AU76</accession>
<dbReference type="OrthoDB" id="5416239at2"/>
<gene>
    <name evidence="1" type="ORF">DFE_0056</name>
</gene>
<dbReference type="EMBL" id="AP017378">
    <property type="protein sequence ID" value="BBD06782.1"/>
    <property type="molecule type" value="Genomic_DNA"/>
</dbReference>
<dbReference type="AlphaFoldDB" id="A0A2Z6AU76"/>
<dbReference type="Proteomes" id="UP000269883">
    <property type="component" value="Chromosome"/>
</dbReference>
<evidence type="ECO:0000313" key="1">
    <source>
        <dbReference type="EMBL" id="BBD06782.1"/>
    </source>
</evidence>
<evidence type="ECO:0000313" key="2">
    <source>
        <dbReference type="Proteomes" id="UP000269883"/>
    </source>
</evidence>
<proteinExistence type="predicted"/>
<dbReference type="KEGG" id="dfl:DFE_0056"/>
<sequence>MKNTIGICWPAFSLFEKVTIATLLLISLLLLLPSGVMAEQSDAFATLSGNKTAPTKQLDPTGQSVVQAVQAILNAVDNPQAASPTEAMATLADIVTSDGPAELDLPTMDGAKGVALREQVASPLSRILEYAYNPDVPAYLVLPSVVRLSQWYPESDILNLQTPLHQQLPASATPLVLRGREYEEITPDTFSGGYYSYDLQRMLALFQHQGRNVLVSVSRQDGESEVGKKGVVLDDNKWNYFYSGKEGLTQGAIGWMDTYMYDSWSVSVFVEEPDGTTTNMIFKWLRAGWAGMNVVKGSHILEGCKRFARAFRSVIESDLLPAAGELAAKTKELLALSENELDRRIKHYARQMERVWKNHPVLSRRTFAKIMEGGGYAKALNREQRVSALLLEYLKKQLQTASIRQG</sequence>
<dbReference type="RefSeq" id="WP_126375593.1">
    <property type="nucleotide sequence ID" value="NZ_AP017378.1"/>
</dbReference>
<keyword evidence="2" id="KW-1185">Reference proteome</keyword>
<organism evidence="1 2">
    <name type="scientific">Desulfovibrio ferrophilus</name>
    <dbReference type="NCBI Taxonomy" id="241368"/>
    <lineage>
        <taxon>Bacteria</taxon>
        <taxon>Pseudomonadati</taxon>
        <taxon>Thermodesulfobacteriota</taxon>
        <taxon>Desulfovibrionia</taxon>
        <taxon>Desulfovibrionales</taxon>
        <taxon>Desulfovibrionaceae</taxon>
        <taxon>Desulfovibrio</taxon>
    </lineage>
</organism>